<evidence type="ECO:0000256" key="2">
    <source>
        <dbReference type="ARBA" id="ARBA00022801"/>
    </source>
</evidence>
<keyword evidence="2" id="KW-0378">Hydrolase</keyword>
<name>A0A8T0G0L5_ARGBR</name>
<dbReference type="PANTHER" id="PTHR10609">
    <property type="entry name" value="BIOTINIDASE-RELATED"/>
    <property type="match status" value="1"/>
</dbReference>
<dbReference type="InterPro" id="IPR003010">
    <property type="entry name" value="C-N_Hydrolase"/>
</dbReference>
<dbReference type="InterPro" id="IPR043957">
    <property type="entry name" value="Vanin_C"/>
</dbReference>
<dbReference type="Gene3D" id="3.30.420.10">
    <property type="entry name" value="Ribonuclease H-like superfamily/Ribonuclease H"/>
    <property type="match status" value="1"/>
</dbReference>
<dbReference type="SUPFAM" id="SSF56317">
    <property type="entry name" value="Carbon-nitrogen hydrolase"/>
    <property type="match status" value="1"/>
</dbReference>
<dbReference type="PANTHER" id="PTHR10609:SF27">
    <property type="entry name" value="CN HYDROLASE DOMAIN-CONTAINING PROTEIN-RELATED"/>
    <property type="match status" value="1"/>
</dbReference>
<feature type="domain" description="CN hydrolase" evidence="4">
    <location>
        <begin position="29"/>
        <end position="320"/>
    </location>
</feature>
<accession>A0A8T0G0L5</accession>
<feature type="signal peptide" evidence="3">
    <location>
        <begin position="1"/>
        <end position="20"/>
    </location>
</feature>
<evidence type="ECO:0000313" key="6">
    <source>
        <dbReference type="Proteomes" id="UP000807504"/>
    </source>
</evidence>
<dbReference type="InterPro" id="IPR040154">
    <property type="entry name" value="Biotinidase/VNN"/>
</dbReference>
<keyword evidence="6" id="KW-1185">Reference proteome</keyword>
<sequence length="605" mass="69741">MKLPGIQFLCFFVMLSMGSAQMRSRRPYYRAAVHEHKQYDDKTSSGREIINKNLRKYEVAARLAARNYVDLIVFPEKGLFPMKMDNPTWFLDYAENIPRGDEMTNPCYQEKFSSSPILTNLSCIARKYSLFVVATLIDVKDCKVRRHCENRKNKNSCVSDGSDCPDNGHFNFNTLVVFDRMGTLIVRYYKRHPFIPLEKGISTPQYPESRYFDTEFGSFATDIGFDFLINDSFIDIAKRPETTGVTYGNWWFDHTPFFYFSVPNQQAWCLTNKVTVLSSDVHSPNLASLGSGIYIPGKGAVIYSYNPDGKSKLLISNIPTSFFYDSQSTLPPLNKRFFYINDDDSISELNGEEPRNFKDKCGENVLGMNPSSLTDYRCKQSEVHQYTFVKLNKTEDYINVCSNNFCCSLEYQAESMDETFYFAVSGNRLKFYDIYWFGVQSCFLSRCEPVDGKPCRNFLLKSNTKFNSVKITGSFDTNHIYPHVLDSELRLTDRDEWKFDGASQLSYQNLKGKNLLHADLYGRLYREDGSPILRIRVRNFLAKRRVTVLAHLPYSPDLEPTDFSLFPHLNEILKSTRFADIPDIRPQVTSMLHSIPKGAFADSFQ</sequence>
<dbReference type="Gene3D" id="3.60.110.10">
    <property type="entry name" value="Carbon-nitrogen hydrolase"/>
    <property type="match status" value="1"/>
</dbReference>
<dbReference type="GO" id="GO:0016787">
    <property type="term" value="F:hydrolase activity"/>
    <property type="evidence" value="ECO:0007669"/>
    <property type="project" value="UniProtKB-KW"/>
</dbReference>
<evidence type="ECO:0000256" key="3">
    <source>
        <dbReference type="SAM" id="SignalP"/>
    </source>
</evidence>
<comment type="caution">
    <text evidence="5">The sequence shown here is derived from an EMBL/GenBank/DDBJ whole genome shotgun (WGS) entry which is preliminary data.</text>
</comment>
<dbReference type="InterPro" id="IPR036526">
    <property type="entry name" value="C-N_Hydrolase_sf"/>
</dbReference>
<dbReference type="Proteomes" id="UP000807504">
    <property type="component" value="Unassembled WGS sequence"/>
</dbReference>
<reference evidence="5" key="1">
    <citation type="journal article" date="2020" name="bioRxiv">
        <title>Chromosome-level reference genome of the European wasp spider Argiope bruennichi: a resource for studies on range expansion and evolutionary adaptation.</title>
        <authorList>
            <person name="Sheffer M.M."/>
            <person name="Hoppe A."/>
            <person name="Krehenwinkel H."/>
            <person name="Uhl G."/>
            <person name="Kuss A.W."/>
            <person name="Jensen L."/>
            <person name="Jensen C."/>
            <person name="Gillespie R.G."/>
            <person name="Hoff K.J."/>
            <person name="Prost S."/>
        </authorList>
    </citation>
    <scope>NUCLEOTIDE SEQUENCE</scope>
</reference>
<dbReference type="EMBL" id="JABXBU010000001">
    <property type="protein sequence ID" value="KAF8796456.1"/>
    <property type="molecule type" value="Genomic_DNA"/>
</dbReference>
<keyword evidence="3" id="KW-0732">Signal</keyword>
<proteinExistence type="inferred from homology"/>
<gene>
    <name evidence="5" type="ORF">HNY73_000827</name>
</gene>
<organism evidence="5 6">
    <name type="scientific">Argiope bruennichi</name>
    <name type="common">Wasp spider</name>
    <name type="synonym">Aranea bruennichi</name>
    <dbReference type="NCBI Taxonomy" id="94029"/>
    <lineage>
        <taxon>Eukaryota</taxon>
        <taxon>Metazoa</taxon>
        <taxon>Ecdysozoa</taxon>
        <taxon>Arthropoda</taxon>
        <taxon>Chelicerata</taxon>
        <taxon>Arachnida</taxon>
        <taxon>Araneae</taxon>
        <taxon>Araneomorphae</taxon>
        <taxon>Entelegynae</taxon>
        <taxon>Araneoidea</taxon>
        <taxon>Araneidae</taxon>
        <taxon>Argiope</taxon>
    </lineage>
</organism>
<evidence type="ECO:0000256" key="1">
    <source>
        <dbReference type="ARBA" id="ARBA00008225"/>
    </source>
</evidence>
<dbReference type="AlphaFoldDB" id="A0A8T0G0L5"/>
<protein>
    <submittedName>
        <fullName evidence="5">Pantetheinase like protein</fullName>
    </submittedName>
</protein>
<dbReference type="Pfam" id="PF19018">
    <property type="entry name" value="Vanin_C"/>
    <property type="match status" value="1"/>
</dbReference>
<dbReference type="InterPro" id="IPR036397">
    <property type="entry name" value="RNaseH_sf"/>
</dbReference>
<dbReference type="PROSITE" id="PS50263">
    <property type="entry name" value="CN_HYDROLASE"/>
    <property type="match status" value="1"/>
</dbReference>
<dbReference type="GO" id="GO:0003676">
    <property type="term" value="F:nucleic acid binding"/>
    <property type="evidence" value="ECO:0007669"/>
    <property type="project" value="InterPro"/>
</dbReference>
<reference evidence="5" key="2">
    <citation type="submission" date="2020-06" db="EMBL/GenBank/DDBJ databases">
        <authorList>
            <person name="Sheffer M."/>
        </authorList>
    </citation>
    <scope>NUCLEOTIDE SEQUENCE</scope>
</reference>
<evidence type="ECO:0000313" key="5">
    <source>
        <dbReference type="EMBL" id="KAF8796456.1"/>
    </source>
</evidence>
<dbReference type="Pfam" id="PF00795">
    <property type="entry name" value="CN_hydrolase"/>
    <property type="match status" value="1"/>
</dbReference>
<comment type="similarity">
    <text evidence="1">Belongs to the carbon-nitrogen hydrolase superfamily. BTD/VNN family.</text>
</comment>
<feature type="chain" id="PRO_5035863752" evidence="3">
    <location>
        <begin position="21"/>
        <end position="605"/>
    </location>
</feature>
<evidence type="ECO:0000259" key="4">
    <source>
        <dbReference type="PROSITE" id="PS50263"/>
    </source>
</evidence>